<gene>
    <name evidence="8" type="ORF">QBC32DRAFT_25</name>
</gene>
<accession>A0AAN6P3A7</accession>
<dbReference type="SMART" id="SM00811">
    <property type="entry name" value="Alpha_kinase"/>
    <property type="match status" value="1"/>
</dbReference>
<keyword evidence="3" id="KW-0547">Nucleotide-binding</keyword>
<name>A0AAN6P3A7_9PEZI</name>
<keyword evidence="9" id="KW-1185">Reference proteome</keyword>
<evidence type="ECO:0000256" key="3">
    <source>
        <dbReference type="ARBA" id="ARBA00022741"/>
    </source>
</evidence>
<dbReference type="SUPFAM" id="SSF56112">
    <property type="entry name" value="Protein kinase-like (PK-like)"/>
    <property type="match status" value="1"/>
</dbReference>
<dbReference type="Proteomes" id="UP001303222">
    <property type="component" value="Unassembled WGS sequence"/>
</dbReference>
<proteinExistence type="predicted"/>
<protein>
    <submittedName>
        <fullName evidence="8">Kinase-like domain-containing protein</fullName>
    </submittedName>
</protein>
<dbReference type="PROSITE" id="PS51158">
    <property type="entry name" value="ALPHA_KINASE"/>
    <property type="match status" value="1"/>
</dbReference>
<keyword evidence="4 8" id="KW-0418">Kinase</keyword>
<dbReference type="GO" id="GO:1903013">
    <property type="term" value="P:response to differentiation-inducing factor 1"/>
    <property type="evidence" value="ECO:0007669"/>
    <property type="project" value="TreeGrafter"/>
</dbReference>
<evidence type="ECO:0000256" key="2">
    <source>
        <dbReference type="ARBA" id="ARBA00022679"/>
    </source>
</evidence>
<dbReference type="AlphaFoldDB" id="A0AAN6P3A7"/>
<dbReference type="GO" id="GO:0031037">
    <property type="term" value="P:myosin II filament disassembly"/>
    <property type="evidence" value="ECO:0007669"/>
    <property type="project" value="TreeGrafter"/>
</dbReference>
<keyword evidence="2" id="KW-0808">Transferase</keyword>
<comment type="caution">
    <text evidence="8">The sequence shown here is derived from an EMBL/GenBank/DDBJ whole genome shotgun (WGS) entry which is preliminary data.</text>
</comment>
<sequence>MVGRSRWPPPDGDSRTEGASKRSFPRLPSRRYLRYHVRRRGKACVGKISGGGGKERSVKNEGFVEGGFGSSFPFTPFPGWMFDKGPIPPRLTKDAKLAGDPSNRAAQAFSHFTFERSRGRFLVCDLQGVGNTMTDPAVHTLDPYRFSLSQTNLGVE</sequence>
<evidence type="ECO:0000256" key="6">
    <source>
        <dbReference type="SAM" id="MobiDB-lite"/>
    </source>
</evidence>
<feature type="domain" description="Alpha-type protein kinase" evidence="7">
    <location>
        <begin position="1"/>
        <end position="156"/>
    </location>
</feature>
<evidence type="ECO:0000313" key="8">
    <source>
        <dbReference type="EMBL" id="KAK3956950.1"/>
    </source>
</evidence>
<evidence type="ECO:0000313" key="9">
    <source>
        <dbReference type="Proteomes" id="UP001303222"/>
    </source>
</evidence>
<dbReference type="GO" id="GO:0004674">
    <property type="term" value="F:protein serine/threonine kinase activity"/>
    <property type="evidence" value="ECO:0007669"/>
    <property type="project" value="UniProtKB-KW"/>
</dbReference>
<evidence type="ECO:0000256" key="4">
    <source>
        <dbReference type="ARBA" id="ARBA00022777"/>
    </source>
</evidence>
<dbReference type="PANTHER" id="PTHR45992:SF2">
    <property type="entry name" value="EUKARYOTIC ELONGATION FACTOR 2 KINASE"/>
    <property type="match status" value="1"/>
</dbReference>
<dbReference type="Gene3D" id="3.20.200.10">
    <property type="entry name" value="MHCK/EF2 kinase"/>
    <property type="match status" value="1"/>
</dbReference>
<organism evidence="8 9">
    <name type="scientific">Pseudoneurospora amorphoporcata</name>
    <dbReference type="NCBI Taxonomy" id="241081"/>
    <lineage>
        <taxon>Eukaryota</taxon>
        <taxon>Fungi</taxon>
        <taxon>Dikarya</taxon>
        <taxon>Ascomycota</taxon>
        <taxon>Pezizomycotina</taxon>
        <taxon>Sordariomycetes</taxon>
        <taxon>Sordariomycetidae</taxon>
        <taxon>Sordariales</taxon>
        <taxon>Sordariaceae</taxon>
        <taxon>Pseudoneurospora</taxon>
    </lineage>
</organism>
<evidence type="ECO:0000256" key="5">
    <source>
        <dbReference type="ARBA" id="ARBA00022840"/>
    </source>
</evidence>
<dbReference type="PANTHER" id="PTHR45992">
    <property type="entry name" value="EUKARYOTIC ELONGATION FACTOR 2 KINASE-RELATED"/>
    <property type="match status" value="1"/>
</dbReference>
<dbReference type="InterPro" id="IPR051852">
    <property type="entry name" value="Alpha-type_PK"/>
</dbReference>
<dbReference type="GO" id="GO:0005524">
    <property type="term" value="F:ATP binding"/>
    <property type="evidence" value="ECO:0007669"/>
    <property type="project" value="UniProtKB-KW"/>
</dbReference>
<dbReference type="InterPro" id="IPR004166">
    <property type="entry name" value="a-kinase_dom"/>
</dbReference>
<dbReference type="Pfam" id="PF02816">
    <property type="entry name" value="Alpha_kinase"/>
    <property type="match status" value="1"/>
</dbReference>
<evidence type="ECO:0000259" key="7">
    <source>
        <dbReference type="PROSITE" id="PS51158"/>
    </source>
</evidence>
<reference evidence="8" key="2">
    <citation type="submission" date="2023-06" db="EMBL/GenBank/DDBJ databases">
        <authorList>
            <consortium name="Lawrence Berkeley National Laboratory"/>
            <person name="Mondo S.J."/>
            <person name="Hensen N."/>
            <person name="Bonometti L."/>
            <person name="Westerberg I."/>
            <person name="Brannstrom I.O."/>
            <person name="Guillou S."/>
            <person name="Cros-Aarteil S."/>
            <person name="Calhoun S."/>
            <person name="Haridas S."/>
            <person name="Kuo A."/>
            <person name="Pangilinan J."/>
            <person name="Riley R."/>
            <person name="Labutti K."/>
            <person name="Andreopoulos B."/>
            <person name="Lipzen A."/>
            <person name="Chen C."/>
            <person name="Yanf M."/>
            <person name="Daum C."/>
            <person name="Ng V."/>
            <person name="Clum A."/>
            <person name="Steindorff A."/>
            <person name="Ohm R."/>
            <person name="Martin F."/>
            <person name="Silar P."/>
            <person name="Natvig D."/>
            <person name="Lalanne C."/>
            <person name="Gautier V."/>
            <person name="Ament-Velasquez S.L."/>
            <person name="Kruys A."/>
            <person name="Hutchinson M.I."/>
            <person name="Powell A.J."/>
            <person name="Barry K."/>
            <person name="Miller A.N."/>
            <person name="Grigoriev I.V."/>
            <person name="Debuchy R."/>
            <person name="Gladieux P."/>
            <person name="Thoren M.H."/>
            <person name="Johannesson H."/>
        </authorList>
    </citation>
    <scope>NUCLEOTIDE SEQUENCE</scope>
    <source>
        <strain evidence="8">CBS 626.80</strain>
    </source>
</reference>
<keyword evidence="1" id="KW-0723">Serine/threonine-protein kinase</keyword>
<dbReference type="EMBL" id="MU859061">
    <property type="protein sequence ID" value="KAK3956950.1"/>
    <property type="molecule type" value="Genomic_DNA"/>
</dbReference>
<evidence type="ECO:0000256" key="1">
    <source>
        <dbReference type="ARBA" id="ARBA00022527"/>
    </source>
</evidence>
<dbReference type="InterPro" id="IPR011009">
    <property type="entry name" value="Kinase-like_dom_sf"/>
</dbReference>
<keyword evidence="5" id="KW-0067">ATP-binding</keyword>
<feature type="region of interest" description="Disordered" evidence="6">
    <location>
        <begin position="1"/>
        <end position="29"/>
    </location>
</feature>
<reference evidence="8" key="1">
    <citation type="journal article" date="2023" name="Mol. Phylogenet. Evol.">
        <title>Genome-scale phylogeny and comparative genomics of the fungal order Sordariales.</title>
        <authorList>
            <person name="Hensen N."/>
            <person name="Bonometti L."/>
            <person name="Westerberg I."/>
            <person name="Brannstrom I.O."/>
            <person name="Guillou S."/>
            <person name="Cros-Aarteil S."/>
            <person name="Calhoun S."/>
            <person name="Haridas S."/>
            <person name="Kuo A."/>
            <person name="Mondo S."/>
            <person name="Pangilinan J."/>
            <person name="Riley R."/>
            <person name="LaButti K."/>
            <person name="Andreopoulos B."/>
            <person name="Lipzen A."/>
            <person name="Chen C."/>
            <person name="Yan M."/>
            <person name="Daum C."/>
            <person name="Ng V."/>
            <person name="Clum A."/>
            <person name="Steindorff A."/>
            <person name="Ohm R.A."/>
            <person name="Martin F."/>
            <person name="Silar P."/>
            <person name="Natvig D.O."/>
            <person name="Lalanne C."/>
            <person name="Gautier V."/>
            <person name="Ament-Velasquez S.L."/>
            <person name="Kruys A."/>
            <person name="Hutchinson M.I."/>
            <person name="Powell A.J."/>
            <person name="Barry K."/>
            <person name="Miller A.N."/>
            <person name="Grigoriev I.V."/>
            <person name="Debuchy R."/>
            <person name="Gladieux P."/>
            <person name="Hiltunen Thoren M."/>
            <person name="Johannesson H."/>
        </authorList>
    </citation>
    <scope>NUCLEOTIDE SEQUENCE</scope>
    <source>
        <strain evidence="8">CBS 626.80</strain>
    </source>
</reference>